<evidence type="ECO:0000256" key="1">
    <source>
        <dbReference type="ARBA" id="ARBA00022801"/>
    </source>
</evidence>
<keyword evidence="4" id="KW-1185">Reference proteome</keyword>
<dbReference type="PANTHER" id="PTHR11014:SF63">
    <property type="entry name" value="METALLOPEPTIDASE, PUTATIVE (AFU_ORTHOLOGUE AFUA_6G09600)-RELATED"/>
    <property type="match status" value="1"/>
</dbReference>
<dbReference type="PIRSF" id="PIRSF005962">
    <property type="entry name" value="Pept_M20D_amidohydro"/>
    <property type="match status" value="1"/>
</dbReference>
<sequence length="396" mass="43046">MTLYQRIAHFHDDMTSWRQEIHQYPETSFEEEKTAAFIASKLASWGIEVHTGIAKTGVVGILHGRGNGSRSIGLRADIDALPIEELNDLPYRSKVAGKMHACGHDGHTTMLLGAARYLAETRNFDGIATFIFQPAEEGGGGAKVMMDEGIFERFPCDSVWGMHNDPRLPVGTIATREGAMLASADLATIIIRGKGSHAARPHEGIDPIAVGFHLYQGLQLIISRNTHPMAPAVISVCEFHAGNAINVIANTARLTATIRTFDPEVRSLIEDRVKSLCDGIADAHGCAIDLTYDKGYPALINHPDETDFAGGVVEELLGADGLARNGEASMGSEDFAYMLQAKPGSFVRIGQAVTDNDYGLHHPRYNFNDAILPIGASYWARLVERALPLEGYEIQP</sequence>
<protein>
    <submittedName>
        <fullName evidence="3">M20 aminoacylase family protein</fullName>
    </submittedName>
</protein>
<dbReference type="RefSeq" id="WP_343808356.1">
    <property type="nucleotide sequence ID" value="NZ_BAAADE010000019.1"/>
</dbReference>
<dbReference type="InterPro" id="IPR011650">
    <property type="entry name" value="Peptidase_M20_dimer"/>
</dbReference>
<dbReference type="EMBL" id="BAAADE010000019">
    <property type="protein sequence ID" value="GAA0615752.1"/>
    <property type="molecule type" value="Genomic_DNA"/>
</dbReference>
<dbReference type="PANTHER" id="PTHR11014">
    <property type="entry name" value="PEPTIDASE M20 FAMILY MEMBER"/>
    <property type="match status" value="1"/>
</dbReference>
<dbReference type="InterPro" id="IPR017439">
    <property type="entry name" value="Amidohydrolase"/>
</dbReference>
<evidence type="ECO:0000259" key="2">
    <source>
        <dbReference type="Pfam" id="PF07687"/>
    </source>
</evidence>
<comment type="caution">
    <text evidence="3">The sequence shown here is derived from an EMBL/GenBank/DDBJ whole genome shotgun (WGS) entry which is preliminary data.</text>
</comment>
<organism evidence="3 4">
    <name type="scientific">Paenochrobactrum glaciei</name>
    <dbReference type="NCBI Taxonomy" id="486407"/>
    <lineage>
        <taxon>Bacteria</taxon>
        <taxon>Pseudomonadati</taxon>
        <taxon>Pseudomonadota</taxon>
        <taxon>Alphaproteobacteria</taxon>
        <taxon>Hyphomicrobiales</taxon>
        <taxon>Brucellaceae</taxon>
        <taxon>Paenochrobactrum</taxon>
    </lineage>
</organism>
<proteinExistence type="predicted"/>
<evidence type="ECO:0000313" key="4">
    <source>
        <dbReference type="Proteomes" id="UP001424441"/>
    </source>
</evidence>
<dbReference type="Pfam" id="PF01546">
    <property type="entry name" value="Peptidase_M20"/>
    <property type="match status" value="1"/>
</dbReference>
<dbReference type="SUPFAM" id="SSF55031">
    <property type="entry name" value="Bacterial exopeptidase dimerisation domain"/>
    <property type="match status" value="1"/>
</dbReference>
<dbReference type="Pfam" id="PF07687">
    <property type="entry name" value="M20_dimer"/>
    <property type="match status" value="1"/>
</dbReference>
<name>A0ABN1GPE9_9HYPH</name>
<reference evidence="3 4" key="1">
    <citation type="journal article" date="2019" name="Int. J. Syst. Evol. Microbiol.">
        <title>The Global Catalogue of Microorganisms (GCM) 10K type strain sequencing project: providing services to taxonomists for standard genome sequencing and annotation.</title>
        <authorList>
            <consortium name="The Broad Institute Genomics Platform"/>
            <consortium name="The Broad Institute Genome Sequencing Center for Infectious Disease"/>
            <person name="Wu L."/>
            <person name="Ma J."/>
        </authorList>
    </citation>
    <scope>NUCLEOTIDE SEQUENCE [LARGE SCALE GENOMIC DNA]</scope>
    <source>
        <strain evidence="3 4">JCM 15115</strain>
    </source>
</reference>
<gene>
    <name evidence="3" type="ORF">GCM10008943_33390</name>
</gene>
<dbReference type="CDD" id="cd05666">
    <property type="entry name" value="M20_Acy1-like"/>
    <property type="match status" value="1"/>
</dbReference>
<accession>A0ABN1GPE9</accession>
<dbReference type="InterPro" id="IPR002933">
    <property type="entry name" value="Peptidase_M20"/>
</dbReference>
<evidence type="ECO:0000313" key="3">
    <source>
        <dbReference type="EMBL" id="GAA0615752.1"/>
    </source>
</evidence>
<feature type="domain" description="Peptidase M20 dimerisation" evidence="2">
    <location>
        <begin position="187"/>
        <end position="278"/>
    </location>
</feature>
<dbReference type="SUPFAM" id="SSF53187">
    <property type="entry name" value="Zn-dependent exopeptidases"/>
    <property type="match status" value="1"/>
</dbReference>
<dbReference type="NCBIfam" id="TIGR01891">
    <property type="entry name" value="amidohydrolases"/>
    <property type="match status" value="1"/>
</dbReference>
<dbReference type="Gene3D" id="3.40.630.10">
    <property type="entry name" value="Zn peptidases"/>
    <property type="match status" value="1"/>
</dbReference>
<dbReference type="Gene3D" id="3.30.70.360">
    <property type="match status" value="1"/>
</dbReference>
<dbReference type="InterPro" id="IPR036264">
    <property type="entry name" value="Bact_exopeptidase_dim_dom"/>
</dbReference>
<keyword evidence="1" id="KW-0378">Hydrolase</keyword>
<dbReference type="Proteomes" id="UP001424441">
    <property type="component" value="Unassembled WGS sequence"/>
</dbReference>